<feature type="region of interest" description="Disordered" evidence="1">
    <location>
        <begin position="1"/>
        <end position="38"/>
    </location>
</feature>
<sequence>MNDPISNDTNINSSDLLNDLLSGKGLDGTSTEGSEDKAKLAQVFEDLLKILEAEKDSSSGNATPSPASAEPAGSSPSIDSNPVSKIPTSSQPSQSVNSSPSASTPDHSGEGVTAGSGPNSTTIKNTSSHEEKIGQFLNGGSTTQPDAEITLKPGETGTLKYQNGQGGFDAEADSSGKYQSTASRLEFYADDKGVNNDDVSYIDGRNASIKVSDDQGKQLGDDKSIAGNAPSDAITHDSGGRATVTGWYDGSTDAMKAGGAFMQSQLGTGNAYLHPDDDRNGAGSNPMTLAQDPSQKYTAEFGDA</sequence>
<feature type="region of interest" description="Disordered" evidence="1">
    <location>
        <begin position="52"/>
        <end position="178"/>
    </location>
</feature>
<proteinExistence type="predicted"/>
<dbReference type="KEGG" id="kba:A0U89_05235"/>
<reference evidence="2 3" key="1">
    <citation type="journal article" date="2016" name="Microb. Cell Fact.">
        <title>Dissection of exopolysaccharide biosynthesis in Kozakia baliensis.</title>
        <authorList>
            <person name="Brandt J.U."/>
            <person name="Jakob F."/>
            <person name="Behr J."/>
            <person name="Geissler A.J."/>
            <person name="Vogel R.F."/>
        </authorList>
    </citation>
    <scope>NUCLEOTIDE SEQUENCE [LARGE SCALE GENOMIC DNA]</scope>
    <source>
        <strain evidence="2 3">DSM 14400</strain>
    </source>
</reference>
<gene>
    <name evidence="2" type="ORF">A0U89_05235</name>
</gene>
<name>A0A1D8USI6_9PROT</name>
<organism evidence="2 3">
    <name type="scientific">Kozakia baliensis</name>
    <dbReference type="NCBI Taxonomy" id="153496"/>
    <lineage>
        <taxon>Bacteria</taxon>
        <taxon>Pseudomonadati</taxon>
        <taxon>Pseudomonadota</taxon>
        <taxon>Alphaproteobacteria</taxon>
        <taxon>Acetobacterales</taxon>
        <taxon>Acetobacteraceae</taxon>
        <taxon>Kozakia</taxon>
    </lineage>
</organism>
<dbReference type="Proteomes" id="UP000179145">
    <property type="component" value="Chromosome"/>
</dbReference>
<feature type="region of interest" description="Disordered" evidence="1">
    <location>
        <begin position="267"/>
        <end position="304"/>
    </location>
</feature>
<protein>
    <submittedName>
        <fullName evidence="2">Uncharacterized protein</fullName>
    </submittedName>
</protein>
<feature type="compositionally biased region" description="Low complexity" evidence="1">
    <location>
        <begin position="1"/>
        <end position="22"/>
    </location>
</feature>
<dbReference type="AlphaFoldDB" id="A0A1D8USI6"/>
<accession>A0A1D8USI6</accession>
<evidence type="ECO:0000313" key="3">
    <source>
        <dbReference type="Proteomes" id="UP000179145"/>
    </source>
</evidence>
<evidence type="ECO:0000256" key="1">
    <source>
        <dbReference type="SAM" id="MobiDB-lite"/>
    </source>
</evidence>
<dbReference type="EMBL" id="CP014674">
    <property type="protein sequence ID" value="AOX16625.1"/>
    <property type="molecule type" value="Genomic_DNA"/>
</dbReference>
<keyword evidence="3" id="KW-1185">Reference proteome</keyword>
<feature type="region of interest" description="Disordered" evidence="1">
    <location>
        <begin position="212"/>
        <end position="241"/>
    </location>
</feature>
<feature type="compositionally biased region" description="Polar residues" evidence="1">
    <location>
        <begin position="282"/>
        <end position="297"/>
    </location>
</feature>
<evidence type="ECO:0000313" key="2">
    <source>
        <dbReference type="EMBL" id="AOX16625.1"/>
    </source>
</evidence>
<feature type="compositionally biased region" description="Low complexity" evidence="1">
    <location>
        <begin position="62"/>
        <end position="77"/>
    </location>
</feature>
<dbReference type="OrthoDB" id="7225099at2"/>
<feature type="compositionally biased region" description="Low complexity" evidence="1">
    <location>
        <begin position="87"/>
        <end position="105"/>
    </location>
</feature>
<feature type="compositionally biased region" description="Basic and acidic residues" evidence="1">
    <location>
        <begin position="212"/>
        <end position="224"/>
    </location>
</feature>
<feature type="compositionally biased region" description="Polar residues" evidence="1">
    <location>
        <begin position="116"/>
        <end position="126"/>
    </location>
</feature>
<dbReference type="RefSeq" id="WP_070402361.1">
    <property type="nucleotide sequence ID" value="NZ_BJVW01000019.1"/>
</dbReference>